<organism evidence="1">
    <name type="scientific">bioreactor metagenome</name>
    <dbReference type="NCBI Taxonomy" id="1076179"/>
    <lineage>
        <taxon>unclassified sequences</taxon>
        <taxon>metagenomes</taxon>
        <taxon>ecological metagenomes</taxon>
    </lineage>
</organism>
<gene>
    <name evidence="1" type="ORF">SDC9_166902</name>
</gene>
<name>A0A645FYA0_9ZZZZ</name>
<accession>A0A645FYA0</accession>
<comment type="caution">
    <text evidence="1">The sequence shown here is derived from an EMBL/GenBank/DDBJ whole genome shotgun (WGS) entry which is preliminary data.</text>
</comment>
<proteinExistence type="predicted"/>
<protein>
    <submittedName>
        <fullName evidence="1">Uncharacterized protein</fullName>
    </submittedName>
</protein>
<evidence type="ECO:0000313" key="1">
    <source>
        <dbReference type="EMBL" id="MPN19531.1"/>
    </source>
</evidence>
<dbReference type="AlphaFoldDB" id="A0A645FYA0"/>
<sequence length="98" mass="10748">MELAVGLFIRLLHPHDPLHMGQGGELIHVEAAGVPHQTQNGAADAVGEPHLKALLLKADDQRLDILPAGSGFHDNNHINLPFLRLECMQKGEPVDKRR</sequence>
<reference evidence="1" key="1">
    <citation type="submission" date="2019-08" db="EMBL/GenBank/DDBJ databases">
        <authorList>
            <person name="Kucharzyk K."/>
            <person name="Murdoch R.W."/>
            <person name="Higgins S."/>
            <person name="Loffler F."/>
        </authorList>
    </citation>
    <scope>NUCLEOTIDE SEQUENCE</scope>
</reference>
<dbReference type="EMBL" id="VSSQ01067108">
    <property type="protein sequence ID" value="MPN19531.1"/>
    <property type="molecule type" value="Genomic_DNA"/>
</dbReference>